<gene>
    <name evidence="2" type="ORF">D1781_14850</name>
</gene>
<protein>
    <submittedName>
        <fullName evidence="2">Molybdopterin biosynthesis protein MoeB</fullName>
    </submittedName>
</protein>
<dbReference type="GO" id="GO:0008641">
    <property type="term" value="F:ubiquitin-like modifier activating enzyme activity"/>
    <property type="evidence" value="ECO:0007669"/>
    <property type="project" value="InterPro"/>
</dbReference>
<dbReference type="InterPro" id="IPR035985">
    <property type="entry name" value="Ubiquitin-activating_enz"/>
</dbReference>
<dbReference type="InterPro" id="IPR001763">
    <property type="entry name" value="Rhodanese-like_dom"/>
</dbReference>
<dbReference type="RefSeq" id="WP_119482985.1">
    <property type="nucleotide sequence ID" value="NZ_QXTG01000002.1"/>
</dbReference>
<dbReference type="Gene3D" id="3.40.50.720">
    <property type="entry name" value="NAD(P)-binding Rossmann-like Domain"/>
    <property type="match status" value="1"/>
</dbReference>
<evidence type="ECO:0000313" key="2">
    <source>
        <dbReference type="EMBL" id="RIX28675.1"/>
    </source>
</evidence>
<feature type="domain" description="Rhodanese" evidence="1">
    <location>
        <begin position="262"/>
        <end position="349"/>
    </location>
</feature>
<reference evidence="3" key="1">
    <citation type="submission" date="2018-09" db="EMBL/GenBank/DDBJ databases">
        <authorList>
            <person name="Kim I."/>
        </authorList>
    </citation>
    <scope>NUCLEOTIDE SEQUENCE [LARGE SCALE GENOMIC DNA]</scope>
    <source>
        <strain evidence="3">DD4a</strain>
    </source>
</reference>
<dbReference type="Pfam" id="PF00581">
    <property type="entry name" value="Rhodanese"/>
    <property type="match status" value="1"/>
</dbReference>
<dbReference type="PROSITE" id="PS50206">
    <property type="entry name" value="RHODANESE_3"/>
    <property type="match status" value="1"/>
</dbReference>
<proteinExistence type="predicted"/>
<dbReference type="InterPro" id="IPR000594">
    <property type="entry name" value="ThiF_NAD_FAD-bd"/>
</dbReference>
<dbReference type="PANTHER" id="PTHR10953:SF102">
    <property type="entry name" value="ADENYLYLTRANSFERASE AND SULFURTRANSFERASE MOCS3"/>
    <property type="match status" value="1"/>
</dbReference>
<dbReference type="Pfam" id="PF00899">
    <property type="entry name" value="ThiF"/>
    <property type="match status" value="1"/>
</dbReference>
<dbReference type="PANTHER" id="PTHR10953">
    <property type="entry name" value="UBIQUITIN-ACTIVATING ENZYME E1"/>
    <property type="match status" value="1"/>
</dbReference>
<dbReference type="GO" id="GO:0016779">
    <property type="term" value="F:nucleotidyltransferase activity"/>
    <property type="evidence" value="ECO:0007669"/>
    <property type="project" value="TreeGrafter"/>
</dbReference>
<keyword evidence="3" id="KW-1185">Reference proteome</keyword>
<dbReference type="GO" id="GO:0004792">
    <property type="term" value="F:thiosulfate-cyanide sulfurtransferase activity"/>
    <property type="evidence" value="ECO:0007669"/>
    <property type="project" value="TreeGrafter"/>
</dbReference>
<dbReference type="OrthoDB" id="9804286at2"/>
<dbReference type="InterPro" id="IPR045886">
    <property type="entry name" value="ThiF/MoeB/HesA"/>
</dbReference>
<evidence type="ECO:0000313" key="3">
    <source>
        <dbReference type="Proteomes" id="UP000265742"/>
    </source>
</evidence>
<evidence type="ECO:0000259" key="1">
    <source>
        <dbReference type="PROSITE" id="PS50206"/>
    </source>
</evidence>
<accession>A0A3A1U162</accession>
<dbReference type="GO" id="GO:0005737">
    <property type="term" value="C:cytoplasm"/>
    <property type="evidence" value="ECO:0007669"/>
    <property type="project" value="TreeGrafter"/>
</dbReference>
<name>A0A3A1U162_9MICO</name>
<dbReference type="Proteomes" id="UP000265742">
    <property type="component" value="Unassembled WGS sequence"/>
</dbReference>
<dbReference type="SMART" id="SM00450">
    <property type="entry name" value="RHOD"/>
    <property type="match status" value="1"/>
</dbReference>
<dbReference type="AlphaFoldDB" id="A0A3A1U162"/>
<dbReference type="Gene3D" id="3.40.250.10">
    <property type="entry name" value="Rhodanese-like domain"/>
    <property type="match status" value="1"/>
</dbReference>
<dbReference type="InterPro" id="IPR036873">
    <property type="entry name" value="Rhodanese-like_dom_sf"/>
</dbReference>
<organism evidence="2 3">
    <name type="scientific">Amnibacterium setariae</name>
    <dbReference type="NCBI Taxonomy" id="2306585"/>
    <lineage>
        <taxon>Bacteria</taxon>
        <taxon>Bacillati</taxon>
        <taxon>Actinomycetota</taxon>
        <taxon>Actinomycetes</taxon>
        <taxon>Micrococcales</taxon>
        <taxon>Microbacteriaceae</taxon>
        <taxon>Amnibacterium</taxon>
    </lineage>
</organism>
<comment type="caution">
    <text evidence="2">The sequence shown here is derived from an EMBL/GenBank/DDBJ whole genome shotgun (WGS) entry which is preliminary data.</text>
</comment>
<dbReference type="SUPFAM" id="SSF69572">
    <property type="entry name" value="Activating enzymes of the ubiquitin-like proteins"/>
    <property type="match status" value="1"/>
</dbReference>
<dbReference type="EMBL" id="QXTG01000002">
    <property type="protein sequence ID" value="RIX28675.1"/>
    <property type="molecule type" value="Genomic_DNA"/>
</dbReference>
<sequence length="351" mass="36006">MADARFARQVRLAGFGERGQQALERARVVVVGAGGLGSAVLPVLAASGVGEVVVVDDDRVETTNLHRQTLYGPDDVGRPKAEVAAARLTAIGGRATAVLERATAANAAALVDGADLVIDATDDADARYALDDATAATGVDLVWGSAIGYAGQVGVAAATGPRWRDLFPRQPAAGGQDTCAVVGVLPSLCTTVGGAMATEALKLLSGVGRPLAGRVLVFDAAAATVREIAYGAADETHVEESGETMAEVQEISADETDALLRSGADVTLLDVREPWEAEIAALPGAVLIPLGELPDRVGELDPDREVIAYCHGGVRSLRAAGVLQGAGLKVRSMAGGIDAWSRTVDPDVPRY</sequence>